<dbReference type="AlphaFoldDB" id="A0A3N6MF66"/>
<proteinExistence type="predicted"/>
<sequence>MSRLLFGVLGVLIALVPRAVIETYEQIVFENPEECTAKPWLEPAVRAEGVVYALAGLVGGRSYGWVMNVAGVAGLLAALAPERYLEAGVSIAYDHSDDVAWNDGVVPAVRVIGVVAVVLTLRAIGQRRRDASAQLEDGSTTD</sequence>
<dbReference type="EMBL" id="REGA01000010">
    <property type="protein sequence ID" value="RQG94211.1"/>
    <property type="molecule type" value="Genomic_DNA"/>
</dbReference>
<reference evidence="1 2" key="1">
    <citation type="submission" date="2018-10" db="EMBL/GenBank/DDBJ databases">
        <title>Natrarchaeobius chitinivorans gen. nov., sp. nov., and Natrarchaeobius haloalkaliphilus sp. nov., alkaliphilic, chitin-utilizing haloarchaea from hypersaline alkaline lakes.</title>
        <authorList>
            <person name="Sorokin D.Y."/>
            <person name="Elcheninov A.G."/>
            <person name="Kostrikina N.A."/>
            <person name="Bale N.J."/>
            <person name="Sinninghe Damste J.S."/>
            <person name="Khijniak T.V."/>
            <person name="Kublanov I.V."/>
            <person name="Toshchakov S.V."/>
        </authorList>
    </citation>
    <scope>NUCLEOTIDE SEQUENCE [LARGE SCALE GENOMIC DNA]</scope>
    <source>
        <strain evidence="1 2">AArcht4T</strain>
    </source>
</reference>
<accession>A0A3N6MF66</accession>
<evidence type="ECO:0000313" key="2">
    <source>
        <dbReference type="Proteomes" id="UP000282323"/>
    </source>
</evidence>
<evidence type="ECO:0000313" key="1">
    <source>
        <dbReference type="EMBL" id="RQG94211.1"/>
    </source>
</evidence>
<evidence type="ECO:0008006" key="3">
    <source>
        <dbReference type="Google" id="ProtNLM"/>
    </source>
</evidence>
<dbReference type="RefSeq" id="WP_124195971.1">
    <property type="nucleotide sequence ID" value="NZ_REGA01000010.1"/>
</dbReference>
<protein>
    <recommendedName>
        <fullName evidence="3">DUF4267 domain-containing protein</fullName>
    </recommendedName>
</protein>
<keyword evidence="2" id="KW-1185">Reference proteome</keyword>
<dbReference type="Proteomes" id="UP000282323">
    <property type="component" value="Unassembled WGS sequence"/>
</dbReference>
<gene>
    <name evidence="1" type="ORF">EA473_12615</name>
</gene>
<dbReference type="OrthoDB" id="260081at2157"/>
<name>A0A3N6MF66_NATCH</name>
<comment type="caution">
    <text evidence="1">The sequence shown here is derived from an EMBL/GenBank/DDBJ whole genome shotgun (WGS) entry which is preliminary data.</text>
</comment>
<organism evidence="1 2">
    <name type="scientific">Natrarchaeobius chitinivorans</name>
    <dbReference type="NCBI Taxonomy" id="1679083"/>
    <lineage>
        <taxon>Archaea</taxon>
        <taxon>Methanobacteriati</taxon>
        <taxon>Methanobacteriota</taxon>
        <taxon>Stenosarchaea group</taxon>
        <taxon>Halobacteria</taxon>
        <taxon>Halobacteriales</taxon>
        <taxon>Natrialbaceae</taxon>
        <taxon>Natrarchaeobius</taxon>
    </lineage>
</organism>